<keyword evidence="1" id="KW-0732">Signal</keyword>
<feature type="signal peptide" evidence="1">
    <location>
        <begin position="1"/>
        <end position="28"/>
    </location>
</feature>
<dbReference type="Proteomes" id="UP001248134">
    <property type="component" value="Unassembled WGS sequence"/>
</dbReference>
<organism evidence="2 3">
    <name type="scientific">Bacillus pseudomycoides</name>
    <dbReference type="NCBI Taxonomy" id="64104"/>
    <lineage>
        <taxon>Bacteria</taxon>
        <taxon>Bacillati</taxon>
        <taxon>Bacillota</taxon>
        <taxon>Bacilli</taxon>
        <taxon>Bacillales</taxon>
        <taxon>Bacillaceae</taxon>
        <taxon>Bacillus</taxon>
        <taxon>Bacillus cereus group</taxon>
    </lineage>
</organism>
<reference evidence="2" key="1">
    <citation type="submission" date="2019-07" db="EMBL/GenBank/DDBJ databases">
        <title>Phylogenomic Reclassification of ATCC Bacillus Strains and Various Taxa within the Genus Bacillus.</title>
        <authorList>
            <person name="Riojas M.A."/>
            <person name="Frank A.M."/>
            <person name="Fenn S.L."/>
            <person name="King S.P."/>
            <person name="Brower S.M."/>
            <person name="Hazbon M.H."/>
        </authorList>
    </citation>
    <scope>NUCLEOTIDE SEQUENCE</scope>
    <source>
        <strain evidence="2">NR-12239</strain>
    </source>
</reference>
<dbReference type="AlphaFoldDB" id="A0AAJ2DJ91"/>
<evidence type="ECO:0000313" key="2">
    <source>
        <dbReference type="EMBL" id="MDR4324371.1"/>
    </source>
</evidence>
<name>A0AAJ2DJ91_9BACI</name>
<accession>A0AAJ2DJ91</accession>
<evidence type="ECO:0000313" key="3">
    <source>
        <dbReference type="Proteomes" id="UP001248134"/>
    </source>
</evidence>
<feature type="non-terminal residue" evidence="2">
    <location>
        <position position="49"/>
    </location>
</feature>
<proteinExistence type="predicted"/>
<feature type="chain" id="PRO_5042486929" evidence="1">
    <location>
        <begin position="29"/>
        <end position="49"/>
    </location>
</feature>
<sequence length="49" mass="5153">MKKGNKMKKMIATSVLSTALLIPAIAHAEENKTIQNSTATPKVASVSKA</sequence>
<protein>
    <submittedName>
        <fullName evidence="2">N-acetylmuramoyl-L-alanine amidase family protein</fullName>
    </submittedName>
</protein>
<gene>
    <name evidence="2" type="ORF">FOS08_00005</name>
</gene>
<evidence type="ECO:0000256" key="1">
    <source>
        <dbReference type="SAM" id="SignalP"/>
    </source>
</evidence>
<comment type="caution">
    <text evidence="2">The sequence shown here is derived from an EMBL/GenBank/DDBJ whole genome shotgun (WGS) entry which is preliminary data.</text>
</comment>
<dbReference type="EMBL" id="VLYX01000001">
    <property type="protein sequence ID" value="MDR4324371.1"/>
    <property type="molecule type" value="Genomic_DNA"/>
</dbReference>